<dbReference type="SUPFAM" id="SSF54909">
    <property type="entry name" value="Dimeric alpha+beta barrel"/>
    <property type="match status" value="1"/>
</dbReference>
<dbReference type="Pfam" id="PF01037">
    <property type="entry name" value="AsnC_trans_reg"/>
    <property type="match status" value="1"/>
</dbReference>
<protein>
    <submittedName>
        <fullName evidence="2">Lrp/AsnC family transcriptional regulator</fullName>
    </submittedName>
</protein>
<dbReference type="Proteomes" id="UP000886251">
    <property type="component" value="Unassembled WGS sequence"/>
</dbReference>
<reference evidence="2" key="1">
    <citation type="journal article" date="2020" name="mSystems">
        <title>Genome- and Community-Level Interaction Insights into Carbon Utilization and Element Cycling Functions of Hydrothermarchaeota in Hydrothermal Sediment.</title>
        <authorList>
            <person name="Zhou Z."/>
            <person name="Liu Y."/>
            <person name="Xu W."/>
            <person name="Pan J."/>
            <person name="Luo Z.H."/>
            <person name="Li M."/>
        </authorList>
    </citation>
    <scope>NUCLEOTIDE SEQUENCE [LARGE SCALE GENOMIC DNA]</scope>
    <source>
        <strain evidence="2">HyVt-443</strain>
    </source>
</reference>
<organism evidence="2">
    <name type="scientific">Sedimenticola thiotaurini</name>
    <dbReference type="NCBI Taxonomy" id="1543721"/>
    <lineage>
        <taxon>Bacteria</taxon>
        <taxon>Pseudomonadati</taxon>
        <taxon>Pseudomonadota</taxon>
        <taxon>Gammaproteobacteria</taxon>
        <taxon>Chromatiales</taxon>
        <taxon>Sedimenticolaceae</taxon>
        <taxon>Sedimenticola</taxon>
    </lineage>
</organism>
<dbReference type="InterPro" id="IPR011008">
    <property type="entry name" value="Dimeric_a/b-barrel"/>
</dbReference>
<dbReference type="Gene3D" id="3.30.70.920">
    <property type="match status" value="1"/>
</dbReference>
<dbReference type="AlphaFoldDB" id="A0A831RR05"/>
<evidence type="ECO:0000259" key="1">
    <source>
        <dbReference type="Pfam" id="PF01037"/>
    </source>
</evidence>
<accession>A0A831RR05</accession>
<name>A0A831RR05_9GAMM</name>
<evidence type="ECO:0000313" key="2">
    <source>
        <dbReference type="EMBL" id="HEB97439.1"/>
    </source>
</evidence>
<comment type="caution">
    <text evidence="2">The sequence shown here is derived from an EMBL/GenBank/DDBJ whole genome shotgun (WGS) entry which is preliminary data.</text>
</comment>
<proteinExistence type="predicted"/>
<sequence length="91" mass="9986">MVTAIILIHTERDRITGVAEELADDAAISEVYSVSGPYDLVAIVRVESNDRLAELVTGRMAAIRGITSTETMLAFRAFSRHDLESMFTIGQ</sequence>
<feature type="domain" description="Transcription regulator AsnC/Lrp ligand binding" evidence="1">
    <location>
        <begin position="6"/>
        <end position="76"/>
    </location>
</feature>
<dbReference type="EMBL" id="DRKP01000168">
    <property type="protein sequence ID" value="HEB97439.1"/>
    <property type="molecule type" value="Genomic_DNA"/>
</dbReference>
<dbReference type="InterPro" id="IPR019887">
    <property type="entry name" value="Tscrpt_reg_AsnC/Lrp_C"/>
</dbReference>
<gene>
    <name evidence="2" type="ORF">ENI96_13535</name>
</gene>